<evidence type="ECO:0000313" key="2">
    <source>
        <dbReference type="EMBL" id="MFC0206186.1"/>
    </source>
</evidence>
<comment type="caution">
    <text evidence="2">The sequence shown here is derived from an EMBL/GenBank/DDBJ whole genome shotgun (WGS) entry which is preliminary data.</text>
</comment>
<feature type="transmembrane region" description="Helical" evidence="1">
    <location>
        <begin position="49"/>
        <end position="69"/>
    </location>
</feature>
<evidence type="ECO:0000313" key="3">
    <source>
        <dbReference type="Proteomes" id="UP001589798"/>
    </source>
</evidence>
<proteinExistence type="predicted"/>
<dbReference type="RefSeq" id="WP_379488807.1">
    <property type="nucleotide sequence ID" value="NZ_JBHLWK010000023.1"/>
</dbReference>
<gene>
    <name evidence="2" type="ORF">ACFFJC_18125</name>
</gene>
<feature type="transmembrane region" description="Helical" evidence="1">
    <location>
        <begin position="12"/>
        <end position="34"/>
    </location>
</feature>
<dbReference type="Proteomes" id="UP001589798">
    <property type="component" value="Unassembled WGS sequence"/>
</dbReference>
<accession>A0ABV6D0K4</accession>
<keyword evidence="1" id="KW-0472">Membrane</keyword>
<dbReference type="EMBL" id="JBHLWK010000023">
    <property type="protein sequence ID" value="MFC0206186.1"/>
    <property type="molecule type" value="Genomic_DNA"/>
</dbReference>
<organism evidence="2 3">
    <name type="scientific">Novosphingobium soli</name>
    <dbReference type="NCBI Taxonomy" id="574956"/>
    <lineage>
        <taxon>Bacteria</taxon>
        <taxon>Pseudomonadati</taxon>
        <taxon>Pseudomonadota</taxon>
        <taxon>Alphaproteobacteria</taxon>
        <taxon>Sphingomonadales</taxon>
        <taxon>Sphingomonadaceae</taxon>
        <taxon>Novosphingobium</taxon>
    </lineage>
</organism>
<keyword evidence="1" id="KW-0812">Transmembrane</keyword>
<reference evidence="2 3" key="1">
    <citation type="submission" date="2024-09" db="EMBL/GenBank/DDBJ databases">
        <authorList>
            <person name="Sun Q."/>
            <person name="Mori K."/>
        </authorList>
    </citation>
    <scope>NUCLEOTIDE SEQUENCE [LARGE SCALE GENOMIC DNA]</scope>
    <source>
        <strain evidence="2 3">CCM 7706</strain>
    </source>
</reference>
<sequence length="95" mass="10685">MNFVRPLVPPCASELLCFAMGGFVAVGSLAYLIWADFRGLVETTEVPSVWLLFLLAESPLVLLGVLFRYHRIRKLAALREYERVLLQLSKGVDDC</sequence>
<keyword evidence="3" id="KW-1185">Reference proteome</keyword>
<protein>
    <submittedName>
        <fullName evidence="2">Uncharacterized protein</fullName>
    </submittedName>
</protein>
<evidence type="ECO:0000256" key="1">
    <source>
        <dbReference type="SAM" id="Phobius"/>
    </source>
</evidence>
<keyword evidence="1" id="KW-1133">Transmembrane helix</keyword>
<name>A0ABV6D0K4_9SPHN</name>